<dbReference type="Proteomes" id="UP000712600">
    <property type="component" value="Unassembled WGS sequence"/>
</dbReference>
<name>A0A8S9SRE2_BRACR</name>
<dbReference type="AlphaFoldDB" id="A0A8S9SRE2"/>
<dbReference type="EMBL" id="QGKX02000004">
    <property type="protein sequence ID" value="KAF3604176.1"/>
    <property type="molecule type" value="Genomic_DNA"/>
</dbReference>
<feature type="compositionally biased region" description="Acidic residues" evidence="1">
    <location>
        <begin position="9"/>
        <end position="21"/>
    </location>
</feature>
<accession>A0A8S9SRE2</accession>
<protein>
    <submittedName>
        <fullName evidence="2">Uncharacterized protein</fullName>
    </submittedName>
</protein>
<evidence type="ECO:0000313" key="3">
    <source>
        <dbReference type="Proteomes" id="UP000712600"/>
    </source>
</evidence>
<proteinExistence type="predicted"/>
<gene>
    <name evidence="2" type="ORF">F2Q69_00035235</name>
</gene>
<sequence>MSQSGQQLPEEDVGNDSLEQEEVGHNSFHTNKKNVVLQLDDVFSNEGFDLIKEINGGPIFDGYDDKDQNFDDTVGGCILKSCCSDEIGAGMVSDNTVDIDGVEYRTCDAKIFMAHHGDLTSVFYDEEVEPPDCALSSVHCFGFIGMINKQTYQFRLESPPPAFTLVVVHLRSKLVNTCSSDFMVLSILGTSSTMNVTPKVISGEPSDQFSQRNLLKKKDTWKSECIPNFPEFYGGILRENLLCWVILANASNICYDQSIFVVHDFLTNQNGC</sequence>
<evidence type="ECO:0000256" key="1">
    <source>
        <dbReference type="SAM" id="MobiDB-lite"/>
    </source>
</evidence>
<comment type="caution">
    <text evidence="2">The sequence shown here is derived from an EMBL/GenBank/DDBJ whole genome shotgun (WGS) entry which is preliminary data.</text>
</comment>
<evidence type="ECO:0000313" key="2">
    <source>
        <dbReference type="EMBL" id="KAF3604176.1"/>
    </source>
</evidence>
<organism evidence="2 3">
    <name type="scientific">Brassica cretica</name>
    <name type="common">Mustard</name>
    <dbReference type="NCBI Taxonomy" id="69181"/>
    <lineage>
        <taxon>Eukaryota</taxon>
        <taxon>Viridiplantae</taxon>
        <taxon>Streptophyta</taxon>
        <taxon>Embryophyta</taxon>
        <taxon>Tracheophyta</taxon>
        <taxon>Spermatophyta</taxon>
        <taxon>Magnoliopsida</taxon>
        <taxon>eudicotyledons</taxon>
        <taxon>Gunneridae</taxon>
        <taxon>Pentapetalae</taxon>
        <taxon>rosids</taxon>
        <taxon>malvids</taxon>
        <taxon>Brassicales</taxon>
        <taxon>Brassicaceae</taxon>
        <taxon>Brassiceae</taxon>
        <taxon>Brassica</taxon>
    </lineage>
</organism>
<reference evidence="2" key="1">
    <citation type="submission" date="2019-12" db="EMBL/GenBank/DDBJ databases">
        <title>Genome sequencing and annotation of Brassica cretica.</title>
        <authorList>
            <person name="Studholme D.J."/>
            <person name="Sarris P."/>
        </authorList>
    </citation>
    <scope>NUCLEOTIDE SEQUENCE</scope>
    <source>
        <strain evidence="2">PFS-109/04</strain>
        <tissue evidence="2">Leaf</tissue>
    </source>
</reference>
<feature type="region of interest" description="Disordered" evidence="1">
    <location>
        <begin position="1"/>
        <end position="24"/>
    </location>
</feature>